<keyword evidence="3" id="KW-1185">Reference proteome</keyword>
<proteinExistence type="predicted"/>
<dbReference type="Gene3D" id="3.40.50.150">
    <property type="entry name" value="Vaccinia Virus protein VP39"/>
    <property type="match status" value="1"/>
</dbReference>
<dbReference type="InterPro" id="IPR041698">
    <property type="entry name" value="Methyltransf_25"/>
</dbReference>
<dbReference type="InterPro" id="IPR029063">
    <property type="entry name" value="SAM-dependent_MTases_sf"/>
</dbReference>
<gene>
    <name evidence="2" type="ORF">LSAA_2353</name>
</gene>
<dbReference type="Proteomes" id="UP000675881">
    <property type="component" value="Chromosome 10"/>
</dbReference>
<protein>
    <submittedName>
        <fullName evidence="2">(salmon louse) hypothetical protein</fullName>
    </submittedName>
</protein>
<organism evidence="2 3">
    <name type="scientific">Lepeophtheirus salmonis</name>
    <name type="common">Salmon louse</name>
    <name type="synonym">Caligus salmonis</name>
    <dbReference type="NCBI Taxonomy" id="72036"/>
    <lineage>
        <taxon>Eukaryota</taxon>
        <taxon>Metazoa</taxon>
        <taxon>Ecdysozoa</taxon>
        <taxon>Arthropoda</taxon>
        <taxon>Crustacea</taxon>
        <taxon>Multicrustacea</taxon>
        <taxon>Hexanauplia</taxon>
        <taxon>Copepoda</taxon>
        <taxon>Siphonostomatoida</taxon>
        <taxon>Caligidae</taxon>
        <taxon>Lepeophtheirus</taxon>
    </lineage>
</organism>
<dbReference type="AlphaFoldDB" id="A0A7R8H0H8"/>
<dbReference type="SUPFAM" id="SSF53335">
    <property type="entry name" value="S-adenosyl-L-methionine-dependent methyltransferases"/>
    <property type="match status" value="1"/>
</dbReference>
<accession>A0A7R8H0H8</accession>
<dbReference type="CDD" id="cd02440">
    <property type="entry name" value="AdoMet_MTases"/>
    <property type="match status" value="1"/>
</dbReference>
<feature type="domain" description="Methyltransferase" evidence="1">
    <location>
        <begin position="40"/>
        <end position="111"/>
    </location>
</feature>
<reference evidence="2" key="1">
    <citation type="submission" date="2021-02" db="EMBL/GenBank/DDBJ databases">
        <authorList>
            <person name="Bekaert M."/>
        </authorList>
    </citation>
    <scope>NUCLEOTIDE SEQUENCE</scope>
    <source>
        <strain evidence="2">IoA-00</strain>
    </source>
</reference>
<name>A0A7R8H0H8_LEPSM</name>
<dbReference type="EMBL" id="HG994589">
    <property type="protein sequence ID" value="CAF2790082.1"/>
    <property type="molecule type" value="Genomic_DNA"/>
</dbReference>
<sequence length="240" mass="26832">MNYPDNPNEERGESHLNKIKDRITIDDIFMDLKLPKEVQILDVACGVGNIGKRLQSEGYINIDGLDPVQGYLEVASSIYGKNYKEFIDDKIPTSIPDGFYDVVICGAGFFHGLIPFKGLIELLRLVNGKGLVIWSIVLTRESSVNKKENDDDHSEIVNKMVKDGHCKVLHRIQCEKLAFTDSGAAYLSGYTSSGVEALGIVYIVQKEVEQWSETMSLRIHLTPSFIISCQSEDEGLAFLR</sequence>
<evidence type="ECO:0000259" key="1">
    <source>
        <dbReference type="Pfam" id="PF13649"/>
    </source>
</evidence>
<dbReference type="OrthoDB" id="6330736at2759"/>
<dbReference type="Pfam" id="PF13649">
    <property type="entry name" value="Methyltransf_25"/>
    <property type="match status" value="1"/>
</dbReference>
<evidence type="ECO:0000313" key="2">
    <source>
        <dbReference type="EMBL" id="CAF2790082.1"/>
    </source>
</evidence>
<evidence type="ECO:0000313" key="3">
    <source>
        <dbReference type="Proteomes" id="UP000675881"/>
    </source>
</evidence>